<reference evidence="3 4" key="1">
    <citation type="submission" date="2013-02" db="EMBL/GenBank/DDBJ databases">
        <authorList>
            <person name="Genoscope - CEA"/>
        </authorList>
    </citation>
    <scope>NUCLEOTIDE SEQUENCE [LARGE SCALE GENOMIC DNA]</scope>
    <source>
        <strain evidence="3 4">STM 2683</strain>
    </source>
</reference>
<comment type="caution">
    <text evidence="3">The sequence shown here is derived from an EMBL/GenBank/DDBJ whole genome shotgun (WGS) entry which is preliminary data.</text>
</comment>
<feature type="compositionally biased region" description="Basic residues" evidence="1">
    <location>
        <begin position="188"/>
        <end position="197"/>
    </location>
</feature>
<dbReference type="PANTHER" id="PTHR30007:SF0">
    <property type="entry name" value="TRANSPOSASE"/>
    <property type="match status" value="1"/>
</dbReference>
<dbReference type="AlphaFoldDB" id="M5FAW0"/>
<protein>
    <submittedName>
        <fullName evidence="3">Transposase</fullName>
    </submittedName>
</protein>
<gene>
    <name evidence="3" type="ORF">MESS2_820006</name>
</gene>
<dbReference type="PANTHER" id="PTHR30007">
    <property type="entry name" value="PHP DOMAIN PROTEIN"/>
    <property type="match status" value="1"/>
</dbReference>
<accession>M5FAW0</accession>
<evidence type="ECO:0000256" key="1">
    <source>
        <dbReference type="SAM" id="MobiDB-lite"/>
    </source>
</evidence>
<name>M5FAW0_9HYPH</name>
<proteinExistence type="predicted"/>
<dbReference type="Proteomes" id="UP000012062">
    <property type="component" value="Unassembled WGS sequence"/>
</dbReference>
<evidence type="ECO:0000313" key="4">
    <source>
        <dbReference type="Proteomes" id="UP000012062"/>
    </source>
</evidence>
<feature type="region of interest" description="Disordered" evidence="1">
    <location>
        <begin position="150"/>
        <end position="197"/>
    </location>
</feature>
<organism evidence="3 4">
    <name type="scientific">Mesorhizobium metallidurans STM 2683</name>
    <dbReference type="NCBI Taxonomy" id="1297569"/>
    <lineage>
        <taxon>Bacteria</taxon>
        <taxon>Pseudomonadati</taxon>
        <taxon>Pseudomonadota</taxon>
        <taxon>Alphaproteobacteria</taxon>
        <taxon>Hyphomicrobiales</taxon>
        <taxon>Phyllobacteriaceae</taxon>
        <taxon>Mesorhizobium</taxon>
    </lineage>
</organism>
<feature type="region of interest" description="Disordered" evidence="1">
    <location>
        <begin position="94"/>
        <end position="130"/>
    </location>
</feature>
<dbReference type="EMBL" id="CAUM01000153">
    <property type="protein sequence ID" value="CCV09066.1"/>
    <property type="molecule type" value="Genomic_DNA"/>
</dbReference>
<dbReference type="InterPro" id="IPR025161">
    <property type="entry name" value="IS402-like_dom"/>
</dbReference>
<evidence type="ECO:0000313" key="3">
    <source>
        <dbReference type="EMBL" id="CCV09066.1"/>
    </source>
</evidence>
<sequence length="197" mass="21262">MGWDGCHPSAILPTGQRNANALTDSEWAVIEPFLPGAKPTGRPRTTELRSVVDALLYIAWTGCPVAGVAGSLPAGFDGSTLFLCLAGQWAVEDHQLPSGGRGTPDPWSRGEPERQRHRQPIGKGHGCAGLRGYEAGRKIKGRKRHIITDTEGAPGRADGAYGRHPGQGWGSRRHRLHSTALPVIAPSVRRRRHPEKN</sequence>
<dbReference type="Pfam" id="PF13340">
    <property type="entry name" value="DUF4096"/>
    <property type="match status" value="1"/>
</dbReference>
<keyword evidence="4" id="KW-1185">Reference proteome</keyword>
<feature type="domain" description="Insertion element IS402-like" evidence="2">
    <location>
        <begin position="22"/>
        <end position="64"/>
    </location>
</feature>
<dbReference type="eggNOG" id="COG3293">
    <property type="taxonomic scope" value="Bacteria"/>
</dbReference>
<evidence type="ECO:0000259" key="2">
    <source>
        <dbReference type="Pfam" id="PF13340"/>
    </source>
</evidence>
<dbReference type="STRING" id="1297569.MESS2_820006"/>